<name>A0A2T8KJ71_9POAL</name>
<accession>A0A2T8KJ71</accession>
<protein>
    <submittedName>
        <fullName evidence="2">Uncharacterized protein</fullName>
    </submittedName>
</protein>
<sequence length="78" mass="8412">MAAGLELVVHRSLNLCWTPLAASICAPPHNLRALPTRPHTRPPSRKNARGNESMRKGKGWGAPVPSAAALTRRSLLLI</sequence>
<gene>
    <name evidence="2" type="ORF">PAHAL_3G242100</name>
</gene>
<reference evidence="2" key="1">
    <citation type="submission" date="2018-04" db="EMBL/GenBank/DDBJ databases">
        <title>WGS assembly of Panicum hallii.</title>
        <authorList>
            <person name="Lovell J."/>
            <person name="Jenkins J."/>
            <person name="Lowry D."/>
            <person name="Mamidi S."/>
            <person name="Sreedasyam A."/>
            <person name="Weng X."/>
            <person name="Barry K."/>
            <person name="Bonette J."/>
            <person name="Campitelli B."/>
            <person name="Daum C."/>
            <person name="Gordon S."/>
            <person name="Gould B."/>
            <person name="Lipzen A."/>
            <person name="Macqueen A."/>
            <person name="Palacio-Mejia J."/>
            <person name="Plott C."/>
            <person name="Shakirov E."/>
            <person name="Shu S."/>
            <person name="Yoshinaga Y."/>
            <person name="Zane M."/>
            <person name="Rokhsar D."/>
            <person name="Grimwood J."/>
            <person name="Schmutz J."/>
            <person name="Juenger T."/>
        </authorList>
    </citation>
    <scope>NUCLEOTIDE SEQUENCE [LARGE SCALE GENOMIC DNA]</scope>
    <source>
        <strain evidence="2">FIL2</strain>
    </source>
</reference>
<organism evidence="2">
    <name type="scientific">Panicum hallii</name>
    <dbReference type="NCBI Taxonomy" id="206008"/>
    <lineage>
        <taxon>Eukaryota</taxon>
        <taxon>Viridiplantae</taxon>
        <taxon>Streptophyta</taxon>
        <taxon>Embryophyta</taxon>
        <taxon>Tracheophyta</taxon>
        <taxon>Spermatophyta</taxon>
        <taxon>Magnoliopsida</taxon>
        <taxon>Liliopsida</taxon>
        <taxon>Poales</taxon>
        <taxon>Poaceae</taxon>
        <taxon>PACMAD clade</taxon>
        <taxon>Panicoideae</taxon>
        <taxon>Panicodae</taxon>
        <taxon>Paniceae</taxon>
        <taxon>Panicinae</taxon>
        <taxon>Panicum</taxon>
        <taxon>Panicum sect. Panicum</taxon>
    </lineage>
</organism>
<evidence type="ECO:0000313" key="2">
    <source>
        <dbReference type="EMBL" id="PVH62230.1"/>
    </source>
</evidence>
<dbReference type="EMBL" id="CM008048">
    <property type="protein sequence ID" value="PVH62230.1"/>
    <property type="molecule type" value="Genomic_DNA"/>
</dbReference>
<proteinExistence type="predicted"/>
<feature type="compositionally biased region" description="Basic residues" evidence="1">
    <location>
        <begin position="38"/>
        <end position="48"/>
    </location>
</feature>
<feature type="region of interest" description="Disordered" evidence="1">
    <location>
        <begin position="31"/>
        <end position="65"/>
    </location>
</feature>
<dbReference type="Proteomes" id="UP000243499">
    <property type="component" value="Chromosome 3"/>
</dbReference>
<dbReference type="AlphaFoldDB" id="A0A2T8KJ71"/>
<dbReference type="Gramene" id="PVH62230">
    <property type="protein sequence ID" value="PVH62230"/>
    <property type="gene ID" value="PAHAL_3G242100"/>
</dbReference>
<evidence type="ECO:0000256" key="1">
    <source>
        <dbReference type="SAM" id="MobiDB-lite"/>
    </source>
</evidence>